<proteinExistence type="inferred from homology"/>
<reference evidence="8 9" key="1">
    <citation type="submission" date="2021-11" db="EMBL/GenBank/DDBJ databases">
        <title>Aliifidinibius sp. nov., a new bacterium isolated from saline soil.</title>
        <authorList>
            <person name="Galisteo C."/>
            <person name="De La Haba R."/>
            <person name="Sanchez-Porro C."/>
            <person name="Ventosa A."/>
        </authorList>
    </citation>
    <scope>NUCLEOTIDE SEQUENCE [LARGE SCALE GENOMIC DNA]</scope>
    <source>
        <strain evidence="8 9">KACC 190600</strain>
    </source>
</reference>
<protein>
    <submittedName>
        <fullName evidence="8">Glutamine synthetase family protein</fullName>
    </submittedName>
</protein>
<dbReference type="InterPro" id="IPR008147">
    <property type="entry name" value="Gln_synt_N"/>
</dbReference>
<dbReference type="PANTHER" id="PTHR43785">
    <property type="entry name" value="GAMMA-GLUTAMYLPUTRESCINE SYNTHETASE"/>
    <property type="match status" value="1"/>
</dbReference>
<evidence type="ECO:0000259" key="6">
    <source>
        <dbReference type="PROSITE" id="PS51986"/>
    </source>
</evidence>
<organism evidence="8 9">
    <name type="scientific">Fodinibius salicampi</name>
    <dbReference type="NCBI Taxonomy" id="1920655"/>
    <lineage>
        <taxon>Bacteria</taxon>
        <taxon>Pseudomonadati</taxon>
        <taxon>Balneolota</taxon>
        <taxon>Balneolia</taxon>
        <taxon>Balneolales</taxon>
        <taxon>Balneolaceae</taxon>
        <taxon>Fodinibius</taxon>
    </lineage>
</organism>
<keyword evidence="2" id="KW-0547">Nucleotide-binding</keyword>
<keyword evidence="3" id="KW-0067">ATP-binding</keyword>
<evidence type="ECO:0000313" key="9">
    <source>
        <dbReference type="Proteomes" id="UP001207337"/>
    </source>
</evidence>
<comment type="caution">
    <text evidence="8">The sequence shown here is derived from an EMBL/GenBank/DDBJ whole genome shotgun (WGS) entry which is preliminary data.</text>
</comment>
<dbReference type="InterPro" id="IPR036651">
    <property type="entry name" value="Gln_synt_N_sf"/>
</dbReference>
<feature type="domain" description="GS beta-grasp" evidence="6">
    <location>
        <begin position="16"/>
        <end position="109"/>
    </location>
</feature>
<evidence type="ECO:0000259" key="7">
    <source>
        <dbReference type="PROSITE" id="PS51987"/>
    </source>
</evidence>
<dbReference type="Gene3D" id="3.30.590.10">
    <property type="entry name" value="Glutamine synthetase/guanido kinase, catalytic domain"/>
    <property type="match status" value="1"/>
</dbReference>
<evidence type="ECO:0000256" key="5">
    <source>
        <dbReference type="RuleBase" id="RU000384"/>
    </source>
</evidence>
<evidence type="ECO:0000256" key="3">
    <source>
        <dbReference type="ARBA" id="ARBA00022840"/>
    </source>
</evidence>
<dbReference type="RefSeq" id="WP_265787707.1">
    <property type="nucleotide sequence ID" value="NZ_BAABRS010000001.1"/>
</dbReference>
<sequence length="451" mass="51553">MDQKAVVEEIEKKKDNRIKFAVTDIDGILRGKIISKSKFLKSLDKKVGFCNVIFGWDMNDAVYDDPSVTGWHTGYPDSYASIDPSTYRTIPWEREMPFFLADFSRSKDMAGVCPRTLLKKIRQRSIDMGYHPQFSNEFEWFNFRETPQSLKEKNYKDPIPLSPGMFGYSILRSSQNAPYFNDLYDQLFAFKVPIEGQHTETGDGVFEASITYADILEAADRAVLFKSAVKEIAYQHELVASFMAKWNNDLPGCSGHIHQSLWDKDKEKNVFYDSSRENNISKILEYYLAGQLHCLPHILPMYAPTVNSYKRFVEGSWASTTVSWGIGNRTTALRVIPDGASATRIETRVPGADANPYLSMAASLASGLYGIKHNLSLDIAKTQGNEYANSENQPLPASLREATDVMKASKLPEELFGKEFTDHFIKTREWEWQQFSKQVTDWELQRYFEII</sequence>
<accession>A0ABT3PW69</accession>
<name>A0ABT3PW69_9BACT</name>
<comment type="similarity">
    <text evidence="4 5">Belongs to the glutamine synthetase family.</text>
</comment>
<dbReference type="Pfam" id="PF00120">
    <property type="entry name" value="Gln-synt_C"/>
    <property type="match status" value="1"/>
</dbReference>
<dbReference type="Gene3D" id="3.10.20.70">
    <property type="entry name" value="Glutamine synthetase, N-terminal domain"/>
    <property type="match status" value="1"/>
</dbReference>
<dbReference type="Proteomes" id="UP001207337">
    <property type="component" value="Unassembled WGS sequence"/>
</dbReference>
<dbReference type="InterPro" id="IPR008146">
    <property type="entry name" value="Gln_synth_cat_dom"/>
</dbReference>
<dbReference type="PANTHER" id="PTHR43785:SF12">
    <property type="entry name" value="TYPE-1 GLUTAMINE SYNTHETASE 2"/>
    <property type="match status" value="1"/>
</dbReference>
<gene>
    <name evidence="8" type="ORF">LQ318_03955</name>
</gene>
<evidence type="ECO:0000256" key="4">
    <source>
        <dbReference type="PROSITE-ProRule" id="PRU01330"/>
    </source>
</evidence>
<feature type="domain" description="GS catalytic" evidence="7">
    <location>
        <begin position="114"/>
        <end position="451"/>
    </location>
</feature>
<dbReference type="PROSITE" id="PS51987">
    <property type="entry name" value="GS_CATALYTIC"/>
    <property type="match status" value="1"/>
</dbReference>
<dbReference type="InterPro" id="IPR014746">
    <property type="entry name" value="Gln_synth/guanido_kin_cat_dom"/>
</dbReference>
<dbReference type="EMBL" id="JAJNDC010000001">
    <property type="protein sequence ID" value="MCW9712051.1"/>
    <property type="molecule type" value="Genomic_DNA"/>
</dbReference>
<evidence type="ECO:0000256" key="1">
    <source>
        <dbReference type="ARBA" id="ARBA00022598"/>
    </source>
</evidence>
<dbReference type="SUPFAM" id="SSF55931">
    <property type="entry name" value="Glutamine synthetase/guanido kinase"/>
    <property type="match status" value="1"/>
</dbReference>
<dbReference type="PROSITE" id="PS51986">
    <property type="entry name" value="GS_BETA_GRASP"/>
    <property type="match status" value="1"/>
</dbReference>
<keyword evidence="9" id="KW-1185">Reference proteome</keyword>
<evidence type="ECO:0000313" key="8">
    <source>
        <dbReference type="EMBL" id="MCW9712051.1"/>
    </source>
</evidence>
<evidence type="ECO:0000256" key="2">
    <source>
        <dbReference type="ARBA" id="ARBA00022741"/>
    </source>
</evidence>
<dbReference type="SMART" id="SM01230">
    <property type="entry name" value="Gln-synt_C"/>
    <property type="match status" value="1"/>
</dbReference>
<keyword evidence="1" id="KW-0436">Ligase</keyword>
<dbReference type="SUPFAM" id="SSF54368">
    <property type="entry name" value="Glutamine synthetase, N-terminal domain"/>
    <property type="match status" value="1"/>
</dbReference>